<dbReference type="CDD" id="cd01080">
    <property type="entry name" value="NAD_bind_m-THF_DH_Cyclohyd"/>
    <property type="match status" value="1"/>
</dbReference>
<keyword evidence="7 12" id="KW-0560">Oxidoreductase</keyword>
<dbReference type="EC" id="1.5.1.5" evidence="12"/>
<evidence type="ECO:0000256" key="4">
    <source>
        <dbReference type="ARBA" id="ARBA00022755"/>
    </source>
</evidence>
<reference evidence="15 16" key="1">
    <citation type="submission" date="2018-02" db="EMBL/GenBank/DDBJ databases">
        <title>Comparative genomes isolates from brazilian mangrove.</title>
        <authorList>
            <person name="Araujo J.E."/>
            <person name="Taketani R.G."/>
            <person name="Silva M.C.P."/>
            <person name="Loureco M.V."/>
            <person name="Andreote F.D."/>
        </authorList>
    </citation>
    <scope>NUCLEOTIDE SEQUENCE [LARGE SCALE GENOMIC DNA]</scope>
    <source>
        <strain evidence="15 16">HEX-2 MGV</strain>
    </source>
</reference>
<dbReference type="InterPro" id="IPR046346">
    <property type="entry name" value="Aminoacid_DH-like_N_sf"/>
</dbReference>
<dbReference type="PANTHER" id="PTHR48099:SF5">
    <property type="entry name" value="C-1-TETRAHYDROFOLATE SYNTHASE, CYTOPLASMIC"/>
    <property type="match status" value="1"/>
</dbReference>
<dbReference type="InterPro" id="IPR036291">
    <property type="entry name" value="NAD(P)-bd_dom_sf"/>
</dbReference>
<evidence type="ECO:0000256" key="2">
    <source>
        <dbReference type="ARBA" id="ARBA00022563"/>
    </source>
</evidence>
<dbReference type="SUPFAM" id="SSF51735">
    <property type="entry name" value="NAD(P)-binding Rossmann-fold domains"/>
    <property type="match status" value="1"/>
</dbReference>
<gene>
    <name evidence="12" type="primary">folD</name>
    <name evidence="15" type="ORF">C5Y96_22390</name>
</gene>
<feature type="binding site" evidence="12">
    <location>
        <position position="242"/>
    </location>
    <ligand>
        <name>NADP(+)</name>
        <dbReference type="ChEBI" id="CHEBI:58349"/>
    </ligand>
</feature>
<dbReference type="GO" id="GO:0004477">
    <property type="term" value="F:methenyltetrahydrofolate cyclohydrolase activity"/>
    <property type="evidence" value="ECO:0007669"/>
    <property type="project" value="UniProtKB-UniRule"/>
</dbReference>
<evidence type="ECO:0000256" key="5">
    <source>
        <dbReference type="ARBA" id="ARBA00022801"/>
    </source>
</evidence>
<dbReference type="GO" id="GO:0005829">
    <property type="term" value="C:cytosol"/>
    <property type="evidence" value="ECO:0007669"/>
    <property type="project" value="TreeGrafter"/>
</dbReference>
<protein>
    <recommendedName>
        <fullName evidence="12">Bifunctional protein FolD</fullName>
    </recommendedName>
    <domain>
        <recommendedName>
            <fullName evidence="12">Methylenetetrahydrofolate dehydrogenase</fullName>
            <ecNumber evidence="12">1.5.1.5</ecNumber>
        </recommendedName>
    </domain>
    <domain>
        <recommendedName>
            <fullName evidence="12">Methenyltetrahydrofolate cyclohydrolase</fullName>
            <ecNumber evidence="12">3.5.4.9</ecNumber>
        </recommendedName>
    </domain>
</protein>
<dbReference type="PANTHER" id="PTHR48099">
    <property type="entry name" value="C-1-TETRAHYDROFOLATE SYNTHASE, CYTOPLASMIC-RELATED"/>
    <property type="match status" value="1"/>
</dbReference>
<dbReference type="InterPro" id="IPR020631">
    <property type="entry name" value="THF_DH/CycHdrlase_NAD-bd_dom"/>
</dbReference>
<comment type="caution">
    <text evidence="12">Lacks conserved residue(s) required for the propagation of feature annotation.</text>
</comment>
<evidence type="ECO:0000259" key="14">
    <source>
        <dbReference type="Pfam" id="PF02882"/>
    </source>
</evidence>
<keyword evidence="6 12" id="KW-0521">NADP</keyword>
<dbReference type="InterPro" id="IPR020867">
    <property type="entry name" value="THF_DH/CycHdrlase_CS"/>
</dbReference>
<dbReference type="Pfam" id="PF00763">
    <property type="entry name" value="THF_DHG_CYH"/>
    <property type="match status" value="1"/>
</dbReference>
<evidence type="ECO:0000256" key="11">
    <source>
        <dbReference type="ARBA" id="ARBA00036357"/>
    </source>
</evidence>
<evidence type="ECO:0000313" key="16">
    <source>
        <dbReference type="Proteomes" id="UP000240009"/>
    </source>
</evidence>
<comment type="subunit">
    <text evidence="12">Homodimer.</text>
</comment>
<evidence type="ECO:0000256" key="10">
    <source>
        <dbReference type="ARBA" id="ARBA00023268"/>
    </source>
</evidence>
<organism evidence="15 16">
    <name type="scientific">Blastopirellula marina</name>
    <dbReference type="NCBI Taxonomy" id="124"/>
    <lineage>
        <taxon>Bacteria</taxon>
        <taxon>Pseudomonadati</taxon>
        <taxon>Planctomycetota</taxon>
        <taxon>Planctomycetia</taxon>
        <taxon>Pirellulales</taxon>
        <taxon>Pirellulaceae</taxon>
        <taxon>Blastopirellula</taxon>
    </lineage>
</organism>
<keyword evidence="3 12" id="KW-0028">Amino-acid biosynthesis</keyword>
<keyword evidence="9 12" id="KW-0486">Methionine biosynthesis</keyword>
<dbReference type="FunFam" id="3.40.50.10860:FF:000001">
    <property type="entry name" value="Bifunctional protein FolD"/>
    <property type="match status" value="1"/>
</dbReference>
<evidence type="ECO:0000259" key="13">
    <source>
        <dbReference type="Pfam" id="PF00763"/>
    </source>
</evidence>
<keyword evidence="4 12" id="KW-0658">Purine biosynthesis</keyword>
<dbReference type="GO" id="GO:0009086">
    <property type="term" value="P:methionine biosynthetic process"/>
    <property type="evidence" value="ECO:0007669"/>
    <property type="project" value="UniProtKB-KW"/>
</dbReference>
<dbReference type="UniPathway" id="UPA00193"/>
<dbReference type="Pfam" id="PF02882">
    <property type="entry name" value="THF_DHG_CYH_C"/>
    <property type="match status" value="1"/>
</dbReference>
<evidence type="ECO:0000256" key="9">
    <source>
        <dbReference type="ARBA" id="ARBA00023167"/>
    </source>
</evidence>
<dbReference type="GO" id="GO:0004488">
    <property type="term" value="F:methylenetetrahydrofolate dehydrogenase (NADP+) activity"/>
    <property type="evidence" value="ECO:0007669"/>
    <property type="project" value="UniProtKB-UniRule"/>
</dbReference>
<dbReference type="Gene3D" id="3.40.50.720">
    <property type="entry name" value="NAD(P)-binding Rossmann-like Domain"/>
    <property type="match status" value="1"/>
</dbReference>
<dbReference type="OrthoDB" id="9803580at2"/>
<feature type="domain" description="Tetrahydrofolate dehydrogenase/cyclohydrolase NAD(P)-binding" evidence="14">
    <location>
        <begin position="140"/>
        <end position="290"/>
    </location>
</feature>
<comment type="catalytic activity">
    <reaction evidence="11 12">
        <text>(6R)-5,10-methenyltetrahydrofolate + H2O = (6R)-10-formyltetrahydrofolate + H(+)</text>
        <dbReference type="Rhea" id="RHEA:23700"/>
        <dbReference type="ChEBI" id="CHEBI:15377"/>
        <dbReference type="ChEBI" id="CHEBI:15378"/>
        <dbReference type="ChEBI" id="CHEBI:57455"/>
        <dbReference type="ChEBI" id="CHEBI:195366"/>
        <dbReference type="EC" id="3.5.4.9"/>
    </reaction>
</comment>
<dbReference type="FunFam" id="3.40.50.720:FF:000094">
    <property type="entry name" value="Bifunctional protein FolD"/>
    <property type="match status" value="1"/>
</dbReference>
<dbReference type="InterPro" id="IPR020630">
    <property type="entry name" value="THF_DH/CycHdrlase_cat_dom"/>
</dbReference>
<feature type="domain" description="Tetrahydrofolate dehydrogenase/cyclohydrolase catalytic" evidence="13">
    <location>
        <begin position="6"/>
        <end position="121"/>
    </location>
</feature>
<comment type="similarity">
    <text evidence="12">Belongs to the tetrahydrofolate dehydrogenase/cyclohydrolase family.</text>
</comment>
<dbReference type="EMBL" id="PUIA01000069">
    <property type="protein sequence ID" value="PQO26192.1"/>
    <property type="molecule type" value="Genomic_DNA"/>
</dbReference>
<evidence type="ECO:0000256" key="7">
    <source>
        <dbReference type="ARBA" id="ARBA00023002"/>
    </source>
</evidence>
<dbReference type="GO" id="GO:0035999">
    <property type="term" value="P:tetrahydrofolate interconversion"/>
    <property type="evidence" value="ECO:0007669"/>
    <property type="project" value="UniProtKB-UniRule"/>
</dbReference>
<dbReference type="Proteomes" id="UP000240009">
    <property type="component" value="Unassembled WGS sequence"/>
</dbReference>
<evidence type="ECO:0000256" key="3">
    <source>
        <dbReference type="ARBA" id="ARBA00022605"/>
    </source>
</evidence>
<dbReference type="PRINTS" id="PR00085">
    <property type="entry name" value="THFDHDRGNASE"/>
</dbReference>
<evidence type="ECO:0000256" key="12">
    <source>
        <dbReference type="HAMAP-Rule" id="MF_01576"/>
    </source>
</evidence>
<dbReference type="Gene3D" id="3.40.50.10860">
    <property type="entry name" value="Leucine Dehydrogenase, chain A, domain 1"/>
    <property type="match status" value="1"/>
</dbReference>
<evidence type="ECO:0000256" key="1">
    <source>
        <dbReference type="ARBA" id="ARBA00004777"/>
    </source>
</evidence>
<dbReference type="AlphaFoldDB" id="A0A2S8F1Z1"/>
<keyword evidence="2 12" id="KW-0554">One-carbon metabolism</keyword>
<comment type="pathway">
    <text evidence="1 12">One-carbon metabolism; tetrahydrofolate interconversion.</text>
</comment>
<keyword evidence="10 12" id="KW-0511">Multifunctional enzyme</keyword>
<keyword evidence="5 12" id="KW-0378">Hydrolase</keyword>
<dbReference type="PROSITE" id="PS00766">
    <property type="entry name" value="THF_DHG_CYH_1"/>
    <property type="match status" value="1"/>
</dbReference>
<evidence type="ECO:0000313" key="15">
    <source>
        <dbReference type="EMBL" id="PQO26192.1"/>
    </source>
</evidence>
<evidence type="ECO:0000256" key="6">
    <source>
        <dbReference type="ARBA" id="ARBA00022857"/>
    </source>
</evidence>
<keyword evidence="8 12" id="KW-0368">Histidine biosynthesis</keyword>
<dbReference type="SUPFAM" id="SSF53223">
    <property type="entry name" value="Aminoacid dehydrogenase-like, N-terminal domain"/>
    <property type="match status" value="1"/>
</dbReference>
<dbReference type="HAMAP" id="MF_01576">
    <property type="entry name" value="THF_DHG_CYH"/>
    <property type="match status" value="1"/>
</dbReference>
<sequence>MTATILDGKTVSNALQDDIAQRVEQFKAKTGVTPCLAAVLVGEDPASQVYVRNKERACEKVGMTSQLIRKSDDISQADLLALVEQLNQDDKVSGILVQLPLPKHVDASKVLDAIDPQKDVDCFHPSNVGLLSQGRPHFLPCTPHGVVQILKHFNLPTAGKNVVILGRSDIVGKPLALMLMQRTSETCGADYANATVTVAHSRTPNLKELTLQADILVAAIGVAKFVTADMVKPGAVVVDVGINRTDDGLCGDVDYDALLEVAGAVTPVPGGVGRLTVTMLMENTLKAAMIQA</sequence>
<comment type="function">
    <text evidence="12">Catalyzes the oxidation of 5,10-methylenetetrahydrofolate to 5,10-methenyltetrahydrofolate and then the hydrolysis of 5,10-methenyltetrahydrofolate to 10-formyltetrahydrofolate.</text>
</comment>
<dbReference type="NCBIfam" id="NF010783">
    <property type="entry name" value="PRK14186.1"/>
    <property type="match status" value="1"/>
</dbReference>
<comment type="caution">
    <text evidence="15">The sequence shown here is derived from an EMBL/GenBank/DDBJ whole genome shotgun (WGS) entry which is preliminary data.</text>
</comment>
<dbReference type="EC" id="3.5.4.9" evidence="12"/>
<dbReference type="GO" id="GO:0006164">
    <property type="term" value="P:purine nucleotide biosynthetic process"/>
    <property type="evidence" value="ECO:0007669"/>
    <property type="project" value="UniProtKB-KW"/>
</dbReference>
<evidence type="ECO:0000256" key="8">
    <source>
        <dbReference type="ARBA" id="ARBA00023102"/>
    </source>
</evidence>
<proteinExistence type="inferred from homology"/>
<dbReference type="RefSeq" id="WP_105358047.1">
    <property type="nucleotide sequence ID" value="NZ_PUIA01000069.1"/>
</dbReference>
<comment type="catalytic activity">
    <reaction evidence="12">
        <text>(6R)-5,10-methylene-5,6,7,8-tetrahydrofolate + NADP(+) = (6R)-5,10-methenyltetrahydrofolate + NADPH</text>
        <dbReference type="Rhea" id="RHEA:22812"/>
        <dbReference type="ChEBI" id="CHEBI:15636"/>
        <dbReference type="ChEBI" id="CHEBI:57455"/>
        <dbReference type="ChEBI" id="CHEBI:57783"/>
        <dbReference type="ChEBI" id="CHEBI:58349"/>
        <dbReference type="EC" id="1.5.1.5"/>
    </reaction>
</comment>
<feature type="binding site" evidence="12">
    <location>
        <begin position="166"/>
        <end position="168"/>
    </location>
    <ligand>
        <name>NADP(+)</name>
        <dbReference type="ChEBI" id="CHEBI:58349"/>
    </ligand>
</feature>
<dbReference type="GO" id="GO:0000105">
    <property type="term" value="P:L-histidine biosynthetic process"/>
    <property type="evidence" value="ECO:0007669"/>
    <property type="project" value="UniProtKB-KW"/>
</dbReference>
<name>A0A2S8F1Z1_9BACT</name>
<dbReference type="InterPro" id="IPR000672">
    <property type="entry name" value="THF_DH/CycHdrlase"/>
</dbReference>
<accession>A0A2S8F1Z1</accession>